<name>A0A8X6S433_TRICX</name>
<proteinExistence type="predicted"/>
<keyword evidence="3" id="KW-1185">Reference proteome</keyword>
<protein>
    <submittedName>
        <fullName evidence="2">Uncharacterized protein</fullName>
    </submittedName>
</protein>
<evidence type="ECO:0000313" key="3">
    <source>
        <dbReference type="Proteomes" id="UP000887159"/>
    </source>
</evidence>
<organism evidence="2 3">
    <name type="scientific">Trichonephila clavipes</name>
    <name type="common">Golden silk orbweaver</name>
    <name type="synonym">Nephila clavipes</name>
    <dbReference type="NCBI Taxonomy" id="2585209"/>
    <lineage>
        <taxon>Eukaryota</taxon>
        <taxon>Metazoa</taxon>
        <taxon>Ecdysozoa</taxon>
        <taxon>Arthropoda</taxon>
        <taxon>Chelicerata</taxon>
        <taxon>Arachnida</taxon>
        <taxon>Araneae</taxon>
        <taxon>Araneomorphae</taxon>
        <taxon>Entelegynae</taxon>
        <taxon>Araneoidea</taxon>
        <taxon>Nephilidae</taxon>
        <taxon>Trichonephila</taxon>
    </lineage>
</organism>
<comment type="caution">
    <text evidence="2">The sequence shown here is derived from an EMBL/GenBank/DDBJ whole genome shotgun (WGS) entry which is preliminary data.</text>
</comment>
<gene>
    <name evidence="2" type="ORF">TNCV_4415111</name>
</gene>
<evidence type="ECO:0000256" key="1">
    <source>
        <dbReference type="SAM" id="MobiDB-lite"/>
    </source>
</evidence>
<dbReference type="EMBL" id="BMAU01021244">
    <property type="protein sequence ID" value="GFY04423.1"/>
    <property type="molecule type" value="Genomic_DNA"/>
</dbReference>
<dbReference type="Proteomes" id="UP000887159">
    <property type="component" value="Unassembled WGS sequence"/>
</dbReference>
<feature type="region of interest" description="Disordered" evidence="1">
    <location>
        <begin position="1"/>
        <end position="23"/>
    </location>
</feature>
<dbReference type="AlphaFoldDB" id="A0A8X6S433"/>
<accession>A0A8X6S433</accession>
<evidence type="ECO:0000313" key="2">
    <source>
        <dbReference type="EMBL" id="GFY04423.1"/>
    </source>
</evidence>
<reference evidence="2" key="1">
    <citation type="submission" date="2020-08" db="EMBL/GenBank/DDBJ databases">
        <title>Multicomponent nature underlies the extraordinary mechanical properties of spider dragline silk.</title>
        <authorList>
            <person name="Kono N."/>
            <person name="Nakamura H."/>
            <person name="Mori M."/>
            <person name="Yoshida Y."/>
            <person name="Ohtoshi R."/>
            <person name="Malay A.D."/>
            <person name="Moran D.A.P."/>
            <person name="Tomita M."/>
            <person name="Numata K."/>
            <person name="Arakawa K."/>
        </authorList>
    </citation>
    <scope>NUCLEOTIDE SEQUENCE</scope>
</reference>
<sequence>MDGKQCPPFFRAPPPHRFSGTHSPFHTPPALVSVCRLQTQLGSHQASMIVWFCSKRSPQMAKVKTPHRERVLAVADWLWIRTRGFEP</sequence>